<dbReference type="KEGG" id="tpal:117639441"/>
<dbReference type="InterPro" id="IPR026832">
    <property type="entry name" value="Asteroid"/>
</dbReference>
<dbReference type="RefSeq" id="XP_034230981.1">
    <property type="nucleotide sequence ID" value="XM_034375090.1"/>
</dbReference>
<evidence type="ECO:0000313" key="5">
    <source>
        <dbReference type="RefSeq" id="XP_034230982.1"/>
    </source>
</evidence>
<keyword evidence="3" id="KW-1185">Reference proteome</keyword>
<evidence type="ECO:0000256" key="1">
    <source>
        <dbReference type="ARBA" id="ARBA00007398"/>
    </source>
</evidence>
<dbReference type="Proteomes" id="UP000515158">
    <property type="component" value="Unplaced"/>
</dbReference>
<feature type="compositionally biased region" description="Acidic residues" evidence="2">
    <location>
        <begin position="334"/>
        <end position="355"/>
    </location>
</feature>
<proteinExistence type="inferred from homology"/>
<name>A0A6P8Y4N2_THRPL</name>
<dbReference type="InterPro" id="IPR029060">
    <property type="entry name" value="PIN-like_dom_sf"/>
</dbReference>
<comment type="similarity">
    <text evidence="1">Belongs to the asteroid family.</text>
</comment>
<feature type="region of interest" description="Disordered" evidence="2">
    <location>
        <begin position="705"/>
        <end position="743"/>
    </location>
</feature>
<sequence length="743" mass="83611">MGIRGLTGYISNNSRKFYEPLQLRDCTLVIDGCSLACQLYTQASECRSVFGGDYDHYAQEIDSFFSSLEKCNIMPVVIIDGGYEGRKLKTILSRFKDKINAAKICTPSNQRGSVVFPLLLMEAFKQTLLKRNVKFVQTDFEADHEIAAIGRLLNSPVLSNDSDFYISDVMYIPFPTLNSCPLKIEQENCVKYYLNCQVYKVERLVSTFGGFDRRLLPLISFLLGNDYVNSCVFHKFVEQIMLPKYKKTSPQHGKLSSIFEWLKTETLESATAKMLNHLKKKQRAYVKHQIELAIAANSCFHSEFTSYLGLDKEGFETVTAVPSCGLMSPSSEQDTSENSEDDGDDSDCDLDEENESHEANSLFPLRLREKFRKGELPTFLSDIFHLHLYFCHPQVDDFSCSDSHSLSFPILKIIYGFLQHGAEVESPDKIDGSLTCYTRSVTAGCQMIELQPTKELPGFSPLPSLLTLSSLPLSVRKQLLFSSLCIFDKKDVDIVETLSEDWKLFASVVIFWARTTSFPKITCHHLHSLLICMIALGVVDRIVGRIRNKKKLASKRAHCLKNVNQENNESSNLKTQGNVHLLKISVSECLSLAESLLPFYQFQSKQFSRQIVHVFAQFQACLSMAMTLNSLLEFPVSQCQLSETFSGSLAYAAFVNLKNKKDVGAYVSTLMGTAPSLYQMYKDIQDKLTSLLPELDVCIKGRRKTKNKSCRPTPKENLAQQGKGAPSGSQTNISNNRFSLLSA</sequence>
<organism evidence="4">
    <name type="scientific">Thrips palmi</name>
    <name type="common">Melon thrips</name>
    <dbReference type="NCBI Taxonomy" id="161013"/>
    <lineage>
        <taxon>Eukaryota</taxon>
        <taxon>Metazoa</taxon>
        <taxon>Ecdysozoa</taxon>
        <taxon>Arthropoda</taxon>
        <taxon>Hexapoda</taxon>
        <taxon>Insecta</taxon>
        <taxon>Pterygota</taxon>
        <taxon>Neoptera</taxon>
        <taxon>Paraneoptera</taxon>
        <taxon>Thysanoptera</taxon>
        <taxon>Terebrantia</taxon>
        <taxon>Thripoidea</taxon>
        <taxon>Thripidae</taxon>
        <taxon>Thrips</taxon>
    </lineage>
</organism>
<dbReference type="SUPFAM" id="SSF88723">
    <property type="entry name" value="PIN domain-like"/>
    <property type="match status" value="1"/>
</dbReference>
<evidence type="ECO:0000313" key="4">
    <source>
        <dbReference type="RefSeq" id="XP_034230981.1"/>
    </source>
</evidence>
<dbReference type="PANTHER" id="PTHR15665:SF1">
    <property type="entry name" value="PROTEIN ASTEROID HOMOLOG 1"/>
    <property type="match status" value="1"/>
</dbReference>
<dbReference type="RefSeq" id="XP_034230982.1">
    <property type="nucleotide sequence ID" value="XM_034375091.1"/>
</dbReference>
<gene>
    <name evidence="4 5" type="primary">LOC117639441</name>
</gene>
<evidence type="ECO:0000313" key="3">
    <source>
        <dbReference type="Proteomes" id="UP000515158"/>
    </source>
</evidence>
<dbReference type="GeneID" id="117639441"/>
<dbReference type="CTD" id="33282"/>
<feature type="compositionally biased region" description="Polar residues" evidence="2">
    <location>
        <begin position="727"/>
        <end position="743"/>
    </location>
</feature>
<dbReference type="AlphaFoldDB" id="A0A6P8Y4N2"/>
<protein>
    <submittedName>
        <fullName evidence="4 5">Protein asteroid</fullName>
    </submittedName>
</protein>
<accession>A0A6P8Y4N2</accession>
<evidence type="ECO:0000256" key="2">
    <source>
        <dbReference type="SAM" id="MobiDB-lite"/>
    </source>
</evidence>
<dbReference type="PANTHER" id="PTHR15665">
    <property type="entry name" value="ASTEROID PROTEIN"/>
    <property type="match status" value="1"/>
</dbReference>
<feature type="region of interest" description="Disordered" evidence="2">
    <location>
        <begin position="326"/>
        <end position="357"/>
    </location>
</feature>
<reference evidence="4 5" key="1">
    <citation type="submission" date="2025-04" db="UniProtKB">
        <authorList>
            <consortium name="RefSeq"/>
        </authorList>
    </citation>
    <scope>IDENTIFICATION</scope>
    <source>
        <tissue evidence="4 5">Total insect</tissue>
    </source>
</reference>
<dbReference type="Gene3D" id="3.40.50.1010">
    <property type="entry name" value="5'-nuclease"/>
    <property type="match status" value="1"/>
</dbReference>
<dbReference type="OrthoDB" id="25987at2759"/>